<dbReference type="InterPro" id="IPR000648">
    <property type="entry name" value="Oxysterol-bd"/>
</dbReference>
<keyword evidence="4" id="KW-1185">Reference proteome</keyword>
<dbReference type="InterPro" id="IPR037239">
    <property type="entry name" value="OSBP_sf"/>
</dbReference>
<evidence type="ECO:0000313" key="3">
    <source>
        <dbReference type="EMBL" id="PVU92814.1"/>
    </source>
</evidence>
<dbReference type="STRING" id="61424.A0A2T9YKL1"/>
<dbReference type="PANTHER" id="PTHR10972">
    <property type="entry name" value="OXYSTEROL-BINDING PROTEIN-RELATED"/>
    <property type="match status" value="1"/>
</dbReference>
<dbReference type="PANTHER" id="PTHR10972:SF102">
    <property type="entry name" value="OXYSTEROL-BINDING PROTEIN"/>
    <property type="match status" value="1"/>
</dbReference>
<dbReference type="InterPro" id="IPR018494">
    <property type="entry name" value="Oxysterol-bd_CS"/>
</dbReference>
<name>A0A2T9YKL1_9FUNG</name>
<protein>
    <recommendedName>
        <fullName evidence="5">Oxysterol-binding protein</fullName>
    </recommendedName>
</protein>
<dbReference type="Pfam" id="PF01237">
    <property type="entry name" value="Oxysterol_BP"/>
    <property type="match status" value="1"/>
</dbReference>
<sequence>MVLDQLSVNKNYANEEELDEEPRNIILSMVSQLKMNMDLSRVTLPTFVLESRSFTERITDFLIHPEFLLGAHKAEDPLERFISGVKYFMSGWHVHPHGVKKPYNPILGEFFRSKHNLENNKKAYYISEQVSHHPPVSAFYYVCPEDEIHIEGELRPKGRFLGNSIGVSLCGYTRVYFNNRDEEYYITYPNIYARGILFGKMFLEVGEKASIECKKNDLMYTVDFKTKGFFGKEYNQVCGKIKRISSGQVLYEITGDWQNIMYIKDCTKKSESKQVFFDSSKENLTPLDVVPIEEQESNESRRLWNPTTIAIKQRNLENATKEKTKIEMEQRESVKRREETGEVWTSRFFTLKEDGNHHPNINFKELPRDVDERCRLIENYIFASN</sequence>
<dbReference type="Gene3D" id="2.40.160.120">
    <property type="match status" value="1"/>
</dbReference>
<evidence type="ECO:0008006" key="5">
    <source>
        <dbReference type="Google" id="ProtNLM"/>
    </source>
</evidence>
<dbReference type="SUPFAM" id="SSF144000">
    <property type="entry name" value="Oxysterol-binding protein-like"/>
    <property type="match status" value="1"/>
</dbReference>
<dbReference type="AlphaFoldDB" id="A0A2T9YKL1"/>
<dbReference type="GO" id="GO:0016020">
    <property type="term" value="C:membrane"/>
    <property type="evidence" value="ECO:0007669"/>
    <property type="project" value="TreeGrafter"/>
</dbReference>
<organism evidence="3 4">
    <name type="scientific">Furculomyces boomerangus</name>
    <dbReference type="NCBI Taxonomy" id="61424"/>
    <lineage>
        <taxon>Eukaryota</taxon>
        <taxon>Fungi</taxon>
        <taxon>Fungi incertae sedis</taxon>
        <taxon>Zoopagomycota</taxon>
        <taxon>Kickxellomycotina</taxon>
        <taxon>Harpellomycetes</taxon>
        <taxon>Harpellales</taxon>
        <taxon>Harpellaceae</taxon>
        <taxon>Furculomyces</taxon>
    </lineage>
</organism>
<evidence type="ECO:0000256" key="1">
    <source>
        <dbReference type="ARBA" id="ARBA00008842"/>
    </source>
</evidence>
<evidence type="ECO:0000313" key="4">
    <source>
        <dbReference type="Proteomes" id="UP000245699"/>
    </source>
</evidence>
<comment type="similarity">
    <text evidence="1 2">Belongs to the OSBP family.</text>
</comment>
<dbReference type="FunFam" id="1.10.287.2720:FF:000001">
    <property type="entry name" value="Oxysterol-binding OBPalpha"/>
    <property type="match status" value="1"/>
</dbReference>
<dbReference type="Proteomes" id="UP000245699">
    <property type="component" value="Unassembled WGS sequence"/>
</dbReference>
<dbReference type="GO" id="GO:0032934">
    <property type="term" value="F:sterol binding"/>
    <property type="evidence" value="ECO:0007669"/>
    <property type="project" value="TreeGrafter"/>
</dbReference>
<accession>A0A2T9YKL1</accession>
<dbReference type="OrthoDB" id="14833at2759"/>
<dbReference type="Gene3D" id="1.10.287.2720">
    <property type="match status" value="1"/>
</dbReference>
<gene>
    <name evidence="3" type="ORF">BB559_003576</name>
</gene>
<reference evidence="3 4" key="1">
    <citation type="journal article" date="2018" name="MBio">
        <title>Comparative Genomics Reveals the Core Gene Toolbox for the Fungus-Insect Symbiosis.</title>
        <authorList>
            <person name="Wang Y."/>
            <person name="Stata M."/>
            <person name="Wang W."/>
            <person name="Stajich J.E."/>
            <person name="White M.M."/>
            <person name="Moncalvo J.M."/>
        </authorList>
    </citation>
    <scope>NUCLEOTIDE SEQUENCE [LARGE SCALE GENOMIC DNA]</scope>
    <source>
        <strain evidence="3 4">AUS-77-4</strain>
    </source>
</reference>
<dbReference type="Gene3D" id="3.30.70.3490">
    <property type="match status" value="1"/>
</dbReference>
<evidence type="ECO:0000256" key="2">
    <source>
        <dbReference type="RuleBase" id="RU003844"/>
    </source>
</evidence>
<dbReference type="GO" id="GO:0005829">
    <property type="term" value="C:cytosol"/>
    <property type="evidence" value="ECO:0007669"/>
    <property type="project" value="TreeGrafter"/>
</dbReference>
<proteinExistence type="inferred from homology"/>
<dbReference type="PROSITE" id="PS01013">
    <property type="entry name" value="OSBP"/>
    <property type="match status" value="1"/>
</dbReference>
<dbReference type="EMBL" id="MBFT01000346">
    <property type="protein sequence ID" value="PVU92814.1"/>
    <property type="molecule type" value="Genomic_DNA"/>
</dbReference>
<comment type="caution">
    <text evidence="3">The sequence shown here is derived from an EMBL/GenBank/DDBJ whole genome shotgun (WGS) entry which is preliminary data.</text>
</comment>